<evidence type="ECO:0000256" key="1">
    <source>
        <dbReference type="SAM" id="MobiDB-lite"/>
    </source>
</evidence>
<organism evidence="2 3">
    <name type="scientific">Babesia caballi</name>
    <dbReference type="NCBI Taxonomy" id="5871"/>
    <lineage>
        <taxon>Eukaryota</taxon>
        <taxon>Sar</taxon>
        <taxon>Alveolata</taxon>
        <taxon>Apicomplexa</taxon>
        <taxon>Aconoidasida</taxon>
        <taxon>Piroplasmida</taxon>
        <taxon>Babesiidae</taxon>
        <taxon>Babesia</taxon>
    </lineage>
</organism>
<name>A0AAV4LYZ7_BABCB</name>
<dbReference type="GeneID" id="94196542"/>
<dbReference type="Proteomes" id="UP001497744">
    <property type="component" value="Unassembled WGS sequence"/>
</dbReference>
<evidence type="ECO:0000313" key="2">
    <source>
        <dbReference type="EMBL" id="GIX65061.1"/>
    </source>
</evidence>
<reference evidence="2 3" key="1">
    <citation type="submission" date="2021-06" db="EMBL/GenBank/DDBJ databases">
        <title>Genome sequence of Babesia caballi.</title>
        <authorList>
            <person name="Yamagishi J."/>
            <person name="Kidaka T."/>
            <person name="Ochi A."/>
        </authorList>
    </citation>
    <scope>NUCLEOTIDE SEQUENCE [LARGE SCALE GENOMIC DNA]</scope>
    <source>
        <strain evidence="2">USDA-D6B2</strain>
    </source>
</reference>
<evidence type="ECO:0000313" key="3">
    <source>
        <dbReference type="Proteomes" id="UP001497744"/>
    </source>
</evidence>
<accession>A0AAV4LYZ7</accession>
<dbReference type="EMBL" id="BPLF01000004">
    <property type="protein sequence ID" value="GIX65061.1"/>
    <property type="molecule type" value="Genomic_DNA"/>
</dbReference>
<protein>
    <submittedName>
        <fullName evidence="2">Uncharacterized protein</fullName>
    </submittedName>
</protein>
<comment type="caution">
    <text evidence="2">The sequence shown here is derived from an EMBL/GenBank/DDBJ whole genome shotgun (WGS) entry which is preliminary data.</text>
</comment>
<dbReference type="RefSeq" id="XP_067717130.1">
    <property type="nucleotide sequence ID" value="XM_067861029.1"/>
</dbReference>
<gene>
    <name evidence="2" type="ORF">BcabD6B2_44960</name>
</gene>
<dbReference type="AlphaFoldDB" id="A0AAV4LYZ7"/>
<feature type="region of interest" description="Disordered" evidence="1">
    <location>
        <begin position="123"/>
        <end position="152"/>
    </location>
</feature>
<proteinExistence type="predicted"/>
<keyword evidence="3" id="KW-1185">Reference proteome</keyword>
<sequence length="877" mass="96348">MRPAELVRRRDRRIHDAPQLRLQHLGPRVQVVHPQRRRPVLNPDEAHAVVRVADGAQRPELRHRDVALEAAARAQRAQHAHVPEYDRRLARRDQLDVPVADPARQHPAVARLLADVVVPDGDVRRPRVPQRQAAAHRRSEEQPAGAGDVRQGPAVLVEDPHQLEARVGQLELLHRLVEAPAREHSVAVAHATHAVGVDLLAIKQRALVPVAEGCPVAPGGQTRAGRTPVDSEDGLQVAHGHVPAGRADAEVPQHPRRARQRLPVDRGPHHFLRIVDMAEGNCAVLRQCIHDVCRSEPRGSQLVAHGPQTPQLYCVARAAGHEAAEVALGAPLRDGSAEPHPVARVRVAAPEYLAVVVDVDEPGRTGDGVVVDPLVQVLGHVLAFERVAHQPHELRRGVPRPPRQLHVAQTPVLRGDVELVAQEGVVPAVELRDELEETRVPVEHVVEGLGNALEGPRGGVELPAVKPQLALRLQPNQEKDHQRGGGVVRAVEVKAVVPHPRQAAVALLFPATARVAIHHRIRERGRLVRLMQRAHSVLEVRQPVRVQGADGLREVPEGFRVLQVQRHALVVGYHPREDGVVRHVVPRPARDAVEEVDVLEVGQDPAAPQLRHLVAERPRLQREERSRDDALERARELLAVVLPLELQVDAAVGLARVLHALLERLLRQRYDLQRGGRLALGRHSTVSLEHVEDAVDGDAFARLAREVGARLEVESPVRQRRVAPVPHHALQPPAVNRLRVDAGGRATQQRLLPRLDQRLAEAARPPGAVCAPVAHVLAQLLVVHGVGRVREDEDEPRQVHRHAAARLRRTGGGLGDARGRSLGHVHVVGRQEARLTIVDGGGHRRDPRAGHEDALRHVHAVGDGRDVLEVELQDRRV</sequence>